<dbReference type="EMBL" id="DSJL01000006">
    <property type="protein sequence ID" value="HEF64394.1"/>
    <property type="molecule type" value="Genomic_DNA"/>
</dbReference>
<keyword evidence="4 11" id="KW-0548">Nucleotidyltransferase</keyword>
<evidence type="ECO:0000313" key="11">
    <source>
        <dbReference type="EMBL" id="HEF64394.1"/>
    </source>
</evidence>
<dbReference type="SUPFAM" id="SSF81891">
    <property type="entry name" value="Poly A polymerase C-terminal region-like"/>
    <property type="match status" value="1"/>
</dbReference>
<sequence>MNERGAIELRTRLDSSVLERLPPPLHDINDRLARVFSRTGHELYLVGGVVRDLLLGRPVTDLDYTTSAHPEETKRLGQEAGADSIYTVGEAFGTIGLVFAGVTVEITTYRTEWYPTPDRRPAVRFGTSLREDLARRDFTVNAMAVHAVTGELVDPFGGLRDLERRILRAVGDPRERFREDPLRMLRAARFAAQLGFDVELETRAAICELAAELQRVSVERIALELNRLLLSPEPDRGLELLRQTGLLPYVLPELVPLAEDIADRRHKDIWRHTLQVVRQSPPRLAVRWAALLHDAAKPMTRTIDERGEVHFFGHEIEGAHLARKALRRLRQEKALIERVARLVELHLRPAAYDETWTDSAVRRLMVEAGDLLDDLLDLVAADVTSARAARRREAAARIARLRAHIRRLEEEAALAQIKSPLDGHELMAIFGLPPGRWIAEVKNYLRELVIEGQLAPGDKETARMLAERWVAEHPEVITQVARPPRGSSAG</sequence>
<dbReference type="Gene3D" id="1.10.3090.10">
    <property type="entry name" value="cca-adding enzyme, domain 2"/>
    <property type="match status" value="1"/>
</dbReference>
<dbReference type="InterPro" id="IPR006674">
    <property type="entry name" value="HD_domain"/>
</dbReference>
<evidence type="ECO:0000259" key="9">
    <source>
        <dbReference type="Pfam" id="PF01966"/>
    </source>
</evidence>
<evidence type="ECO:0000256" key="1">
    <source>
        <dbReference type="ARBA" id="ARBA00001946"/>
    </source>
</evidence>
<dbReference type="SUPFAM" id="SSF81301">
    <property type="entry name" value="Nucleotidyltransferase"/>
    <property type="match status" value="1"/>
</dbReference>
<dbReference type="InterPro" id="IPR006675">
    <property type="entry name" value="HDIG_dom"/>
</dbReference>
<keyword evidence="5" id="KW-0479">Metal-binding</keyword>
<dbReference type="PANTHER" id="PTHR46173:SF1">
    <property type="entry name" value="CCA TRNA NUCLEOTIDYLTRANSFERASE 1, MITOCHONDRIAL"/>
    <property type="match status" value="1"/>
</dbReference>
<gene>
    <name evidence="11" type="ORF">ENP47_02120</name>
</gene>
<dbReference type="Gene3D" id="3.30.460.10">
    <property type="entry name" value="Beta Polymerase, domain 2"/>
    <property type="match status" value="1"/>
</dbReference>
<evidence type="ECO:0000259" key="10">
    <source>
        <dbReference type="Pfam" id="PF12627"/>
    </source>
</evidence>
<keyword evidence="3" id="KW-0819">tRNA processing</keyword>
<protein>
    <submittedName>
        <fullName evidence="11">CCA tRNA nucleotidyltransferase</fullName>
        <ecNumber evidence="11">2.7.7.72</ecNumber>
    </submittedName>
</protein>
<evidence type="ECO:0000256" key="3">
    <source>
        <dbReference type="ARBA" id="ARBA00022694"/>
    </source>
</evidence>
<feature type="domain" description="Poly A polymerase head" evidence="8">
    <location>
        <begin position="43"/>
        <end position="168"/>
    </location>
</feature>
<organism evidence="11">
    <name type="scientific">Thermomicrobium roseum</name>
    <dbReference type="NCBI Taxonomy" id="500"/>
    <lineage>
        <taxon>Bacteria</taxon>
        <taxon>Pseudomonadati</taxon>
        <taxon>Thermomicrobiota</taxon>
        <taxon>Thermomicrobia</taxon>
        <taxon>Thermomicrobiales</taxon>
        <taxon>Thermomicrobiaceae</taxon>
        <taxon>Thermomicrobium</taxon>
    </lineage>
</organism>
<dbReference type="InterPro" id="IPR002646">
    <property type="entry name" value="PolA_pol_head_dom"/>
</dbReference>
<name>A0A7C1FUT2_THERO</name>
<evidence type="ECO:0000256" key="2">
    <source>
        <dbReference type="ARBA" id="ARBA00022679"/>
    </source>
</evidence>
<dbReference type="Gene3D" id="1.10.246.80">
    <property type="match status" value="1"/>
</dbReference>
<proteinExistence type="predicted"/>
<keyword evidence="6" id="KW-0547">Nucleotide-binding</keyword>
<feature type="domain" description="HD" evidence="9">
    <location>
        <begin position="282"/>
        <end position="358"/>
    </location>
</feature>
<comment type="cofactor">
    <cofactor evidence="1">
        <name>Mg(2+)</name>
        <dbReference type="ChEBI" id="CHEBI:18420"/>
    </cofactor>
</comment>
<dbReference type="InterPro" id="IPR050264">
    <property type="entry name" value="Bact_CCA-adding_enz_type3_sf"/>
</dbReference>
<dbReference type="PANTHER" id="PTHR46173">
    <property type="entry name" value="CCA TRNA NUCLEOTIDYLTRANSFERASE 1, MITOCHONDRIAL"/>
    <property type="match status" value="1"/>
</dbReference>
<dbReference type="GO" id="GO:0004810">
    <property type="term" value="F:CCA tRNA nucleotidyltransferase activity"/>
    <property type="evidence" value="ECO:0007669"/>
    <property type="project" value="UniProtKB-EC"/>
</dbReference>
<dbReference type="Pfam" id="PF01966">
    <property type="entry name" value="HD"/>
    <property type="match status" value="1"/>
</dbReference>
<dbReference type="InterPro" id="IPR014065">
    <property type="entry name" value="tRNA_adenylyltransferase"/>
</dbReference>
<evidence type="ECO:0000256" key="6">
    <source>
        <dbReference type="ARBA" id="ARBA00022741"/>
    </source>
</evidence>
<dbReference type="NCBIfam" id="TIGR00277">
    <property type="entry name" value="HDIG"/>
    <property type="match status" value="1"/>
</dbReference>
<dbReference type="GO" id="GO:0000166">
    <property type="term" value="F:nucleotide binding"/>
    <property type="evidence" value="ECO:0007669"/>
    <property type="project" value="UniProtKB-KW"/>
</dbReference>
<dbReference type="InterPro" id="IPR043519">
    <property type="entry name" value="NT_sf"/>
</dbReference>
<dbReference type="CDD" id="cd05398">
    <property type="entry name" value="NT_ClassII-CCAase"/>
    <property type="match status" value="1"/>
</dbReference>
<dbReference type="NCBIfam" id="TIGR02692">
    <property type="entry name" value="tRNA_CCA_actino"/>
    <property type="match status" value="1"/>
</dbReference>
<comment type="caution">
    <text evidence="11">The sequence shown here is derived from an EMBL/GenBank/DDBJ whole genome shotgun (WGS) entry which is preliminary data.</text>
</comment>
<dbReference type="Pfam" id="PF01743">
    <property type="entry name" value="PolyA_pol"/>
    <property type="match status" value="1"/>
</dbReference>
<evidence type="ECO:0000256" key="5">
    <source>
        <dbReference type="ARBA" id="ARBA00022723"/>
    </source>
</evidence>
<feature type="domain" description="tRNA nucleotidyltransferase/poly(A) polymerase RNA and SrmB- binding" evidence="10">
    <location>
        <begin position="195"/>
        <end position="254"/>
    </location>
</feature>
<dbReference type="GO" id="GO:0000049">
    <property type="term" value="F:tRNA binding"/>
    <property type="evidence" value="ECO:0007669"/>
    <property type="project" value="TreeGrafter"/>
</dbReference>
<dbReference type="EC" id="2.7.7.72" evidence="11"/>
<keyword evidence="7" id="KW-0460">Magnesium</keyword>
<keyword evidence="2 11" id="KW-0808">Transferase</keyword>
<evidence type="ECO:0000256" key="4">
    <source>
        <dbReference type="ARBA" id="ARBA00022695"/>
    </source>
</evidence>
<dbReference type="Pfam" id="PF12627">
    <property type="entry name" value="PolyA_pol_RNAbd"/>
    <property type="match status" value="1"/>
</dbReference>
<reference evidence="11" key="1">
    <citation type="journal article" date="2020" name="mSystems">
        <title>Genome- and Community-Level Interaction Insights into Carbon Utilization and Element Cycling Functions of Hydrothermarchaeota in Hydrothermal Sediment.</title>
        <authorList>
            <person name="Zhou Z."/>
            <person name="Liu Y."/>
            <person name="Xu W."/>
            <person name="Pan J."/>
            <person name="Luo Z.H."/>
            <person name="Li M."/>
        </authorList>
    </citation>
    <scope>NUCLEOTIDE SEQUENCE [LARGE SCALE GENOMIC DNA]</scope>
    <source>
        <strain evidence="11">SpSt-222</strain>
    </source>
</reference>
<dbReference type="InterPro" id="IPR032828">
    <property type="entry name" value="PolyA_RNA-bd"/>
</dbReference>
<dbReference type="CDD" id="cd00077">
    <property type="entry name" value="HDc"/>
    <property type="match status" value="1"/>
</dbReference>
<dbReference type="GO" id="GO:0008033">
    <property type="term" value="P:tRNA processing"/>
    <property type="evidence" value="ECO:0007669"/>
    <property type="project" value="UniProtKB-KW"/>
</dbReference>
<accession>A0A7C1FUT2</accession>
<evidence type="ECO:0000259" key="8">
    <source>
        <dbReference type="Pfam" id="PF01743"/>
    </source>
</evidence>
<dbReference type="GO" id="GO:0046872">
    <property type="term" value="F:metal ion binding"/>
    <property type="evidence" value="ECO:0007669"/>
    <property type="project" value="UniProtKB-KW"/>
</dbReference>
<evidence type="ECO:0000256" key="7">
    <source>
        <dbReference type="ARBA" id="ARBA00022842"/>
    </source>
</evidence>
<dbReference type="AlphaFoldDB" id="A0A7C1FUT2"/>
<dbReference type="InterPro" id="IPR003607">
    <property type="entry name" value="HD/PDEase_dom"/>
</dbReference>